<protein>
    <submittedName>
        <fullName evidence="2">DUF3710 domain-containing protein</fullName>
    </submittedName>
</protein>
<dbReference type="Pfam" id="PF12502">
    <property type="entry name" value="DUF3710"/>
    <property type="match status" value="1"/>
</dbReference>
<proteinExistence type="predicted"/>
<name>A0A5B2WTN8_9PSEU</name>
<feature type="region of interest" description="Disordered" evidence="1">
    <location>
        <begin position="1"/>
        <end position="53"/>
    </location>
</feature>
<accession>A0A5B2WTN8</accession>
<feature type="compositionally biased region" description="Acidic residues" evidence="1">
    <location>
        <begin position="26"/>
        <end position="47"/>
    </location>
</feature>
<evidence type="ECO:0000256" key="1">
    <source>
        <dbReference type="SAM" id="MobiDB-lite"/>
    </source>
</evidence>
<reference evidence="2 3" key="1">
    <citation type="submission" date="2019-09" db="EMBL/GenBank/DDBJ databases">
        <title>Goodfellowia gen. nov., a new genus of the Pseudonocardineae related to Actinoalloteichus, containing Goodfellowia coeruleoviolacea gen. nov., comb. nov. gen. nov., comb. nov.</title>
        <authorList>
            <person name="Labeda D."/>
        </authorList>
    </citation>
    <scope>NUCLEOTIDE SEQUENCE [LARGE SCALE GENOMIC DNA]</scope>
    <source>
        <strain evidence="2 3">AN110305</strain>
    </source>
</reference>
<dbReference type="InterPro" id="IPR022183">
    <property type="entry name" value="DUF3710"/>
</dbReference>
<reference evidence="2 3" key="2">
    <citation type="submission" date="2019-09" db="EMBL/GenBank/DDBJ databases">
        <authorList>
            <person name="Jin C."/>
        </authorList>
    </citation>
    <scope>NUCLEOTIDE SEQUENCE [LARGE SCALE GENOMIC DNA]</scope>
    <source>
        <strain evidence="2 3">AN110305</strain>
    </source>
</reference>
<dbReference type="RefSeq" id="WP_149853133.1">
    <property type="nucleotide sequence ID" value="NZ_VUOB01000059.1"/>
</dbReference>
<evidence type="ECO:0000313" key="2">
    <source>
        <dbReference type="EMBL" id="KAA2254945.1"/>
    </source>
</evidence>
<dbReference type="Proteomes" id="UP000323454">
    <property type="component" value="Unassembled WGS sequence"/>
</dbReference>
<dbReference type="AlphaFoldDB" id="A0A5B2WTN8"/>
<dbReference type="EMBL" id="VUOB01000059">
    <property type="protein sequence ID" value="KAA2254945.1"/>
    <property type="molecule type" value="Genomic_DNA"/>
</dbReference>
<gene>
    <name evidence="2" type="ORF">F0L68_29670</name>
</gene>
<evidence type="ECO:0000313" key="3">
    <source>
        <dbReference type="Proteomes" id="UP000323454"/>
    </source>
</evidence>
<keyword evidence="3" id="KW-1185">Reference proteome</keyword>
<feature type="compositionally biased region" description="Basic residues" evidence="1">
    <location>
        <begin position="1"/>
        <end position="12"/>
    </location>
</feature>
<comment type="caution">
    <text evidence="2">The sequence shown here is derived from an EMBL/GenBank/DDBJ whole genome shotgun (WGS) entry which is preliminary data.</text>
</comment>
<dbReference type="OrthoDB" id="8480367at2"/>
<sequence>MFGRRRKRGRHSANKELGRATAQQDEFGDDEAELETGGDGPYDEPEAPNDGLSRLDLGSIRVAVPEGAQLQVEMDPSGAVRAVHLITTGGQLTVSAFAAPKTGGLWREVSEELATQLRDDGAKVVRERGEWGDELSARANNAALRFVGVDGPRWMLRGVAAGPEELADSTADALRDLVRNTVVVRGNQPMPVRTPLPIELPDAIAKHIAQAQAEQG</sequence>
<organism evidence="2 3">
    <name type="scientific">Solihabitans fulvus</name>
    <dbReference type="NCBI Taxonomy" id="1892852"/>
    <lineage>
        <taxon>Bacteria</taxon>
        <taxon>Bacillati</taxon>
        <taxon>Actinomycetota</taxon>
        <taxon>Actinomycetes</taxon>
        <taxon>Pseudonocardiales</taxon>
        <taxon>Pseudonocardiaceae</taxon>
        <taxon>Solihabitans</taxon>
    </lineage>
</organism>